<sequence>LTGPNLAWYEDYLRYYYLFVETVDGSVSRRFAFLVMLLCLLVCVLQVLRKGRIPGTSRGPSVRILGIVFASLLL</sequence>
<dbReference type="AlphaFoldDB" id="A0A6P1DFJ8"/>
<dbReference type="GO" id="GO:0052636">
    <property type="term" value="F:arabinosyltransferase activity"/>
    <property type="evidence" value="ECO:0007669"/>
    <property type="project" value="InterPro"/>
</dbReference>
<feature type="domain" description="Arabinofuranosyltransferase central" evidence="2">
    <location>
        <begin position="2"/>
        <end position="73"/>
    </location>
</feature>
<dbReference type="RefSeq" id="WP_163830484.1">
    <property type="nucleotide sequence ID" value="NZ_JAAGUZ010000337.1"/>
</dbReference>
<reference evidence="3 4" key="1">
    <citation type="submission" date="2020-01" db="EMBL/GenBank/DDBJ databases">
        <title>Genetics and antimicrobial susceptibilities of Nocardia species isolated from the soil; a comparison with species isolated from humans.</title>
        <authorList>
            <person name="Carrasco G."/>
            <person name="Monzon S."/>
            <person name="Sansegundo M."/>
            <person name="Garcia E."/>
            <person name="Garrido N."/>
            <person name="Medina M.J."/>
            <person name="Villalon P."/>
            <person name="Ramirez-Arocha A.C."/>
            <person name="Jimenez P."/>
            <person name="Cuesta I."/>
            <person name="Valdezate S."/>
        </authorList>
    </citation>
    <scope>NUCLEOTIDE SEQUENCE [LARGE SCALE GENOMIC DNA]</scope>
    <source>
        <strain evidence="3 4">CNM20110639</strain>
    </source>
</reference>
<organism evidence="3 4">
    <name type="scientific">Nocardia cyriacigeorgica</name>
    <dbReference type="NCBI Taxonomy" id="135487"/>
    <lineage>
        <taxon>Bacteria</taxon>
        <taxon>Bacillati</taxon>
        <taxon>Actinomycetota</taxon>
        <taxon>Actinomycetes</taxon>
        <taxon>Mycobacteriales</taxon>
        <taxon>Nocardiaceae</taxon>
        <taxon>Nocardia</taxon>
    </lineage>
</organism>
<evidence type="ECO:0000313" key="4">
    <source>
        <dbReference type="Proteomes" id="UP000468928"/>
    </source>
</evidence>
<accession>A0A6P1DFJ8</accession>
<keyword evidence="1" id="KW-1133">Transmembrane helix</keyword>
<comment type="caution">
    <text evidence="3">The sequence shown here is derived from an EMBL/GenBank/DDBJ whole genome shotgun (WGS) entry which is preliminary data.</text>
</comment>
<evidence type="ECO:0000259" key="2">
    <source>
        <dbReference type="Pfam" id="PF04602"/>
    </source>
</evidence>
<name>A0A6P1DFJ8_9NOCA</name>
<dbReference type="Pfam" id="PF04602">
    <property type="entry name" value="Arabinose_trans"/>
    <property type="match status" value="1"/>
</dbReference>
<dbReference type="GO" id="GO:0071766">
    <property type="term" value="P:Actinobacterium-type cell wall biogenesis"/>
    <property type="evidence" value="ECO:0007669"/>
    <property type="project" value="InterPro"/>
</dbReference>
<proteinExistence type="predicted"/>
<evidence type="ECO:0000313" key="3">
    <source>
        <dbReference type="EMBL" id="NEW48431.1"/>
    </source>
</evidence>
<keyword evidence="1" id="KW-0812">Transmembrane</keyword>
<dbReference type="EMBL" id="JAAGUZ010000337">
    <property type="protein sequence ID" value="NEW48431.1"/>
    <property type="molecule type" value="Genomic_DNA"/>
</dbReference>
<dbReference type="Proteomes" id="UP000468928">
    <property type="component" value="Unassembled WGS sequence"/>
</dbReference>
<feature type="transmembrane region" description="Helical" evidence="1">
    <location>
        <begin position="31"/>
        <end position="48"/>
    </location>
</feature>
<keyword evidence="1" id="KW-0472">Membrane</keyword>
<feature type="non-terminal residue" evidence="3">
    <location>
        <position position="1"/>
    </location>
</feature>
<gene>
    <name evidence="3" type="ORF">GV789_29285</name>
</gene>
<dbReference type="InterPro" id="IPR007680">
    <property type="entry name" value="Arabino_trans_central"/>
</dbReference>
<protein>
    <recommendedName>
        <fullName evidence="2">Arabinofuranosyltransferase central domain-containing protein</fullName>
    </recommendedName>
</protein>
<feature type="non-terminal residue" evidence="3">
    <location>
        <position position="74"/>
    </location>
</feature>
<evidence type="ECO:0000256" key="1">
    <source>
        <dbReference type="SAM" id="Phobius"/>
    </source>
</evidence>